<dbReference type="EMBL" id="LR796233">
    <property type="protein sequence ID" value="CAB4129266.1"/>
    <property type="molecule type" value="Genomic_DNA"/>
</dbReference>
<protein>
    <submittedName>
        <fullName evidence="1">Uncharacterized protein</fullName>
    </submittedName>
</protein>
<gene>
    <name evidence="1" type="ORF">UFOVP112_364</name>
</gene>
<organism evidence="1">
    <name type="scientific">uncultured Caudovirales phage</name>
    <dbReference type="NCBI Taxonomy" id="2100421"/>
    <lineage>
        <taxon>Viruses</taxon>
        <taxon>Duplodnaviria</taxon>
        <taxon>Heunggongvirae</taxon>
        <taxon>Uroviricota</taxon>
        <taxon>Caudoviricetes</taxon>
        <taxon>Peduoviridae</taxon>
        <taxon>Maltschvirus</taxon>
        <taxon>Maltschvirus maltsch</taxon>
    </lineage>
</organism>
<name>A0A6J5L7R2_9CAUD</name>
<evidence type="ECO:0000313" key="1">
    <source>
        <dbReference type="EMBL" id="CAB4129266.1"/>
    </source>
</evidence>
<accession>A0A6J5L7R2</accession>
<reference evidence="1" key="1">
    <citation type="submission" date="2020-04" db="EMBL/GenBank/DDBJ databases">
        <authorList>
            <person name="Chiriac C."/>
            <person name="Salcher M."/>
            <person name="Ghai R."/>
            <person name="Kavagutti S V."/>
        </authorList>
    </citation>
    <scope>NUCLEOTIDE SEQUENCE</scope>
</reference>
<sequence length="301" mass="35020">MPIQVDLVVNDNQKIVIEFLENPFTEEFITQFKAVCNAYEFTSWNMHVPSLRRRWENSAIINYQQNIIDSITELNSLGLNFPIPVTDIVFKENDSTTRDLLNRLHRCFTTGNLTRNIWEFDTEHTFNLPGNEVNNFNTIVHNINTAVHNIEDYITNDRIESFPHYSEYIVEFLSHQPKDTNDQPTFFNGIKQEHFQYFSDQLDYTVWLPLTQIQGKDYWRGYFDYDDPRQWDISTNVVYSGSLALGTRSGAKAPVLEAWMRSYGIEPGPMQCGMPLGHIIQGIEYLDTLSSVKAIKDVIIQ</sequence>
<proteinExistence type="predicted"/>